<keyword evidence="4" id="KW-1185">Reference proteome</keyword>
<feature type="region of interest" description="Disordered" evidence="1">
    <location>
        <begin position="106"/>
        <end position="126"/>
    </location>
</feature>
<keyword evidence="2" id="KW-0732">Signal</keyword>
<protein>
    <recommendedName>
        <fullName evidence="5">Transglutaminase elicitor</fullName>
    </recommendedName>
</protein>
<dbReference type="InterPro" id="IPR032048">
    <property type="entry name" value="TGase_elicitor"/>
</dbReference>
<dbReference type="GO" id="GO:0016755">
    <property type="term" value="F:aminoacyltransferase activity"/>
    <property type="evidence" value="ECO:0007669"/>
    <property type="project" value="InterPro"/>
</dbReference>
<comment type="caution">
    <text evidence="3">The sequence shown here is derived from an EMBL/GenBank/DDBJ whole genome shotgun (WGS) entry which is preliminary data.</text>
</comment>
<proteinExistence type="predicted"/>
<dbReference type="EMBL" id="JAGDFL010000382">
    <property type="protein sequence ID" value="KAG7390467.1"/>
    <property type="molecule type" value="Genomic_DNA"/>
</dbReference>
<sequence length="503" mass="55274">MVYTLRSYLVAAALVASVALQTPQVSATSLNYDPYTTSGTTDKISKRFPGYGGEIADEDCAYTVQTDPALLDISTIPQSTVVYSDLLTNSSTPPTEPVFTKVGTATLSKDLPSGTQPSQKPQGQRRLEFHTNEEIAQLEEYFNITIETTLANLPTEGEYSPTPWPGPNWVTYNDSINYVWSEGQPSPAEKYARAFGLNVTEFMDAVSAEYGVDSRSDGSVCTTDADCDFPATTEKYKCGIRSGQSSGYCVLSWTGICHAWAPAAIIEDEPQCAVTYNNVTFQPMDLKALLSVVYDSGGVEFVFTGARYAKGNDSIDQYGRHTNEAYRDLNPAYFHIATANLLGNLNSTFVGDIDAGTEVWNHPIRAFKVHEQTAMSLTEAARTFYGLEEYPWNADAKSIVYMKTYLSWADLTFEDGPLVSSGRVDQYTASAYYHYLLEMDDAGKIIGGEWLYDSNDKHLDFLWVPAGGPAFDTVTSVGLSYQDVRILQKEAAACTQLVKMGVE</sequence>
<name>A0A8T1WA49_9STRA</name>
<dbReference type="AlphaFoldDB" id="A0A8T1WA49"/>
<evidence type="ECO:0000256" key="2">
    <source>
        <dbReference type="SAM" id="SignalP"/>
    </source>
</evidence>
<feature type="compositionally biased region" description="Polar residues" evidence="1">
    <location>
        <begin position="106"/>
        <end position="122"/>
    </location>
</feature>
<feature type="signal peptide" evidence="2">
    <location>
        <begin position="1"/>
        <end position="27"/>
    </location>
</feature>
<gene>
    <name evidence="3" type="ORF">PHYBOEH_007037</name>
</gene>
<evidence type="ECO:0008006" key="5">
    <source>
        <dbReference type="Google" id="ProtNLM"/>
    </source>
</evidence>
<dbReference type="Pfam" id="PF16683">
    <property type="entry name" value="TGase_elicitor"/>
    <property type="match status" value="1"/>
</dbReference>
<evidence type="ECO:0000313" key="4">
    <source>
        <dbReference type="Proteomes" id="UP000693981"/>
    </source>
</evidence>
<organism evidence="3 4">
    <name type="scientific">Phytophthora boehmeriae</name>
    <dbReference type="NCBI Taxonomy" id="109152"/>
    <lineage>
        <taxon>Eukaryota</taxon>
        <taxon>Sar</taxon>
        <taxon>Stramenopiles</taxon>
        <taxon>Oomycota</taxon>
        <taxon>Peronosporomycetes</taxon>
        <taxon>Peronosporales</taxon>
        <taxon>Peronosporaceae</taxon>
        <taxon>Phytophthora</taxon>
    </lineage>
</organism>
<feature type="chain" id="PRO_5035904735" description="Transglutaminase elicitor" evidence="2">
    <location>
        <begin position="28"/>
        <end position="503"/>
    </location>
</feature>
<evidence type="ECO:0000256" key="1">
    <source>
        <dbReference type="SAM" id="MobiDB-lite"/>
    </source>
</evidence>
<reference evidence="3" key="1">
    <citation type="submission" date="2021-02" db="EMBL/GenBank/DDBJ databases">
        <authorList>
            <person name="Palmer J.M."/>
        </authorList>
    </citation>
    <scope>NUCLEOTIDE SEQUENCE</scope>
    <source>
        <strain evidence="3">SCRP23</strain>
    </source>
</reference>
<accession>A0A8T1WA49</accession>
<dbReference type="Proteomes" id="UP000693981">
    <property type="component" value="Unassembled WGS sequence"/>
</dbReference>
<evidence type="ECO:0000313" key="3">
    <source>
        <dbReference type="EMBL" id="KAG7390467.1"/>
    </source>
</evidence>
<dbReference type="OrthoDB" id="10249031at2759"/>